<dbReference type="Proteomes" id="UP000008204">
    <property type="component" value="Chromosome"/>
</dbReference>
<organism evidence="2 3">
    <name type="scientific">Rippkaea orientalis (strain PCC 8801 / RF-1)</name>
    <name type="common">Cyanothece sp. (strain PCC 8801)</name>
    <dbReference type="NCBI Taxonomy" id="41431"/>
    <lineage>
        <taxon>Bacteria</taxon>
        <taxon>Bacillati</taxon>
        <taxon>Cyanobacteriota</taxon>
        <taxon>Cyanophyceae</taxon>
        <taxon>Oscillatoriophycideae</taxon>
        <taxon>Chroococcales</taxon>
        <taxon>Aphanothecaceae</taxon>
        <taxon>Rippkaea</taxon>
        <taxon>Rippkaea orientalis</taxon>
    </lineage>
</organism>
<dbReference type="KEGG" id="cyp:PCC8801_0580"/>
<dbReference type="OrthoDB" id="526606at2"/>
<dbReference type="Pfam" id="PF00459">
    <property type="entry name" value="Inositol_P"/>
    <property type="match status" value="1"/>
</dbReference>
<evidence type="ECO:0000313" key="2">
    <source>
        <dbReference type="EMBL" id="ACK64669.1"/>
    </source>
</evidence>
<feature type="binding site" evidence="1">
    <location>
        <position position="103"/>
    </location>
    <ligand>
        <name>Mg(2+)</name>
        <dbReference type="ChEBI" id="CHEBI:18420"/>
        <label>1</label>
        <note>catalytic</note>
    </ligand>
</feature>
<evidence type="ECO:0000256" key="1">
    <source>
        <dbReference type="PIRSR" id="PIRSR600760-2"/>
    </source>
</evidence>
<dbReference type="EMBL" id="CP001287">
    <property type="protein sequence ID" value="ACK64669.1"/>
    <property type="molecule type" value="Genomic_DNA"/>
</dbReference>
<dbReference type="AlphaFoldDB" id="B7JVU8"/>
<dbReference type="Gene3D" id="3.40.190.80">
    <property type="match status" value="1"/>
</dbReference>
<keyword evidence="3" id="KW-1185">Reference proteome</keyword>
<accession>B7JVU8</accession>
<dbReference type="InterPro" id="IPR000760">
    <property type="entry name" value="Inositol_monophosphatase-like"/>
</dbReference>
<feature type="binding site" evidence="1">
    <location>
        <position position="76"/>
    </location>
    <ligand>
        <name>Mg(2+)</name>
        <dbReference type="ChEBI" id="CHEBI:18420"/>
        <label>1</label>
        <note>catalytic</note>
    </ligand>
</feature>
<dbReference type="STRING" id="41431.PCC8801_0580"/>
<feature type="binding site" evidence="1">
    <location>
        <position position="106"/>
    </location>
    <ligand>
        <name>Mg(2+)</name>
        <dbReference type="ChEBI" id="CHEBI:18420"/>
        <label>1</label>
        <note>catalytic</note>
    </ligand>
</feature>
<sequence length="287" mass="31494">MVLAPQPGLILKTLLPHLKVAAAYARQLQSKITALPAKLESDNFLGAALTDADISIQNLVEVVLLGTFPQIRFYGEEYQKSANTKYFRATDFGEFGDYLVTLDPIDGTQFYLDGHQNYQIILSVLNTDDYEAVITLSPAINHYCYALRGQGVFEGTFEVEFENCKPLQKIPSKAAILLGWGMEKLKPFLINKYPVIDIATSYSKQRQIPNVNGLLGGELSGAIIRSGNLIDSAALAFMAKEAGYLVTLFDGSPVPPLNTCKNYKLPGLLIACNSSIHQDLLTAVKQI</sequence>
<protein>
    <submittedName>
        <fullName evidence="2">Inositol monophosphatase</fullName>
    </submittedName>
</protein>
<proteinExistence type="predicted"/>
<feature type="binding site" evidence="1">
    <location>
        <position position="231"/>
    </location>
    <ligand>
        <name>Mg(2+)</name>
        <dbReference type="ChEBI" id="CHEBI:18420"/>
        <label>1</label>
        <note>catalytic</note>
    </ligand>
</feature>
<dbReference type="CDD" id="cd01637">
    <property type="entry name" value="IMPase_like"/>
    <property type="match status" value="1"/>
</dbReference>
<dbReference type="GO" id="GO:0046872">
    <property type="term" value="F:metal ion binding"/>
    <property type="evidence" value="ECO:0007669"/>
    <property type="project" value="UniProtKB-KW"/>
</dbReference>
<keyword evidence="1" id="KW-0460">Magnesium</keyword>
<name>B7JVU8_RIPO1</name>
<gene>
    <name evidence="2" type="ordered locus">PCC8801_0580</name>
</gene>
<dbReference type="HOGENOM" id="CLU_975908_0_0_3"/>
<comment type="cofactor">
    <cofactor evidence="1">
        <name>Mg(2+)</name>
        <dbReference type="ChEBI" id="CHEBI:18420"/>
    </cofactor>
</comment>
<dbReference type="eggNOG" id="COG0483">
    <property type="taxonomic scope" value="Bacteria"/>
</dbReference>
<reference evidence="3" key="1">
    <citation type="journal article" date="2011" name="MBio">
        <title>Novel metabolic attributes of the genus Cyanothece, comprising a group of unicellular nitrogen-fixing Cyanobacteria.</title>
        <authorList>
            <person name="Bandyopadhyay A."/>
            <person name="Elvitigala T."/>
            <person name="Welsh E."/>
            <person name="Stockel J."/>
            <person name="Liberton M."/>
            <person name="Min H."/>
            <person name="Sherman L.A."/>
            <person name="Pakrasi H.B."/>
        </authorList>
    </citation>
    <scope>NUCLEOTIDE SEQUENCE [LARGE SCALE GENOMIC DNA]</scope>
    <source>
        <strain evidence="3">PCC 8801</strain>
    </source>
</reference>
<feature type="binding site" evidence="1">
    <location>
        <position position="105"/>
    </location>
    <ligand>
        <name>Mg(2+)</name>
        <dbReference type="ChEBI" id="CHEBI:18420"/>
        <label>1</label>
        <note>catalytic</note>
    </ligand>
</feature>
<keyword evidence="1" id="KW-0479">Metal-binding</keyword>
<evidence type="ECO:0000313" key="3">
    <source>
        <dbReference type="Proteomes" id="UP000008204"/>
    </source>
</evidence>
<dbReference type="Gene3D" id="3.30.540.10">
    <property type="entry name" value="Fructose-1,6-Bisphosphatase, subunit A, domain 1"/>
    <property type="match status" value="1"/>
</dbReference>
<dbReference type="RefSeq" id="WP_012593946.1">
    <property type="nucleotide sequence ID" value="NC_011726.1"/>
</dbReference>
<dbReference type="SUPFAM" id="SSF56655">
    <property type="entry name" value="Carbohydrate phosphatase"/>
    <property type="match status" value="1"/>
</dbReference>